<gene>
    <name evidence="10" type="ORF">GCM10023217_10760</name>
</gene>
<keyword evidence="5 10" id="KW-0418">Kinase</keyword>
<keyword evidence="6" id="KW-0067">ATP-binding</keyword>
<protein>
    <submittedName>
        <fullName evidence="10">Diacylglycerol kinase family protein</fullName>
    </submittedName>
</protein>
<proteinExistence type="inferred from homology"/>
<dbReference type="InterPro" id="IPR017438">
    <property type="entry name" value="ATP-NAD_kinase_N"/>
</dbReference>
<evidence type="ECO:0000256" key="4">
    <source>
        <dbReference type="ARBA" id="ARBA00022741"/>
    </source>
</evidence>
<organism evidence="10 11">
    <name type="scientific">Gordonia alkaliphila</name>
    <dbReference type="NCBI Taxonomy" id="1053547"/>
    <lineage>
        <taxon>Bacteria</taxon>
        <taxon>Bacillati</taxon>
        <taxon>Actinomycetota</taxon>
        <taxon>Actinomycetes</taxon>
        <taxon>Mycobacteriales</taxon>
        <taxon>Gordoniaceae</taxon>
        <taxon>Gordonia</taxon>
    </lineage>
</organism>
<accession>A0ABP8Z1G2</accession>
<evidence type="ECO:0000256" key="7">
    <source>
        <dbReference type="ARBA" id="ARBA00023209"/>
    </source>
</evidence>
<dbReference type="SUPFAM" id="SSF111331">
    <property type="entry name" value="NAD kinase/diacylglycerol kinase-like"/>
    <property type="match status" value="1"/>
</dbReference>
<keyword evidence="11" id="KW-1185">Reference proteome</keyword>
<evidence type="ECO:0000259" key="9">
    <source>
        <dbReference type="PROSITE" id="PS50146"/>
    </source>
</evidence>
<dbReference type="GO" id="GO:0016301">
    <property type="term" value="F:kinase activity"/>
    <property type="evidence" value="ECO:0007669"/>
    <property type="project" value="UniProtKB-KW"/>
</dbReference>
<dbReference type="Pfam" id="PF00781">
    <property type="entry name" value="DAGK_cat"/>
    <property type="match status" value="1"/>
</dbReference>
<evidence type="ECO:0000256" key="3">
    <source>
        <dbReference type="ARBA" id="ARBA00022679"/>
    </source>
</evidence>
<evidence type="ECO:0000256" key="2">
    <source>
        <dbReference type="ARBA" id="ARBA00005983"/>
    </source>
</evidence>
<evidence type="ECO:0000313" key="11">
    <source>
        <dbReference type="Proteomes" id="UP001500822"/>
    </source>
</evidence>
<dbReference type="PANTHER" id="PTHR12358">
    <property type="entry name" value="SPHINGOSINE KINASE"/>
    <property type="match status" value="1"/>
</dbReference>
<dbReference type="SMART" id="SM00046">
    <property type="entry name" value="DAGKc"/>
    <property type="match status" value="1"/>
</dbReference>
<evidence type="ECO:0000256" key="5">
    <source>
        <dbReference type="ARBA" id="ARBA00022777"/>
    </source>
</evidence>
<sequence>MSTGQGRTERGEQPIVAVINPISGGGAAHKQWPAVAAALAERGYTDITEIESQSSAHATEVAAAAAARGAITVAVGGDGHIRDVAEGVLHTPGARLGIAAAGRGNDLARHLRLPEDPVEIAAVIANGVYRMVDVLDVEVPDGSSHVAIGNLYVGLDSVATELINDLRWMGPLAYRVAPVLTALRWKPMKVRLRIDGEVRDELAHFVVVANSGDYGHGLRMVPTASVDSGRLEVLIVHGHVHSLQLAPLMKEAKVGAHVGREYVEIVSASHVELIGDADLPVHTDGDYLSAPPVSVSIRPGVLPILVAR</sequence>
<evidence type="ECO:0000256" key="8">
    <source>
        <dbReference type="ARBA" id="ARBA00023264"/>
    </source>
</evidence>
<evidence type="ECO:0000256" key="6">
    <source>
        <dbReference type="ARBA" id="ARBA00022840"/>
    </source>
</evidence>
<dbReference type="InterPro" id="IPR045540">
    <property type="entry name" value="YegS/DAGK_C"/>
</dbReference>
<keyword evidence="7" id="KW-0444">Lipid biosynthesis</keyword>
<dbReference type="EMBL" id="BAABIE010000003">
    <property type="protein sequence ID" value="GAA4743755.1"/>
    <property type="molecule type" value="Genomic_DNA"/>
</dbReference>
<comment type="similarity">
    <text evidence="2">Belongs to the diacylglycerol/lipid kinase family.</text>
</comment>
<keyword evidence="3" id="KW-0808">Transferase</keyword>
<comment type="caution">
    <text evidence="10">The sequence shown here is derived from an EMBL/GenBank/DDBJ whole genome shotgun (WGS) entry which is preliminary data.</text>
</comment>
<comment type="cofactor">
    <cofactor evidence="1">
        <name>Mg(2+)</name>
        <dbReference type="ChEBI" id="CHEBI:18420"/>
    </cofactor>
</comment>
<dbReference type="RefSeq" id="WP_345312703.1">
    <property type="nucleotide sequence ID" value="NZ_BAABIE010000003.1"/>
</dbReference>
<dbReference type="Proteomes" id="UP001500822">
    <property type="component" value="Unassembled WGS sequence"/>
</dbReference>
<keyword evidence="8" id="KW-1208">Phospholipid metabolism</keyword>
<dbReference type="PANTHER" id="PTHR12358:SF106">
    <property type="entry name" value="LIPID KINASE YEGS"/>
    <property type="match status" value="1"/>
</dbReference>
<feature type="domain" description="DAGKc" evidence="9">
    <location>
        <begin position="10"/>
        <end position="141"/>
    </location>
</feature>
<name>A0ABP8Z1G2_9ACTN</name>
<evidence type="ECO:0000256" key="1">
    <source>
        <dbReference type="ARBA" id="ARBA00001946"/>
    </source>
</evidence>
<dbReference type="Gene3D" id="3.40.50.10330">
    <property type="entry name" value="Probable inorganic polyphosphate/atp-NAD kinase, domain 1"/>
    <property type="match status" value="1"/>
</dbReference>
<dbReference type="InterPro" id="IPR016064">
    <property type="entry name" value="NAD/diacylglycerol_kinase_sf"/>
</dbReference>
<keyword evidence="7" id="KW-0594">Phospholipid biosynthesis</keyword>
<evidence type="ECO:0000313" key="10">
    <source>
        <dbReference type="EMBL" id="GAA4743755.1"/>
    </source>
</evidence>
<dbReference type="PROSITE" id="PS50146">
    <property type="entry name" value="DAGK"/>
    <property type="match status" value="1"/>
</dbReference>
<reference evidence="11" key="1">
    <citation type="journal article" date="2019" name="Int. J. Syst. Evol. Microbiol.">
        <title>The Global Catalogue of Microorganisms (GCM) 10K type strain sequencing project: providing services to taxonomists for standard genome sequencing and annotation.</title>
        <authorList>
            <consortium name="The Broad Institute Genomics Platform"/>
            <consortium name="The Broad Institute Genome Sequencing Center for Infectious Disease"/>
            <person name="Wu L."/>
            <person name="Ma J."/>
        </authorList>
    </citation>
    <scope>NUCLEOTIDE SEQUENCE [LARGE SCALE GENOMIC DNA]</scope>
    <source>
        <strain evidence="11">JCM 18077</strain>
    </source>
</reference>
<dbReference type="InterPro" id="IPR001206">
    <property type="entry name" value="Diacylglycerol_kinase_cat_dom"/>
</dbReference>
<dbReference type="Gene3D" id="2.60.200.40">
    <property type="match status" value="1"/>
</dbReference>
<dbReference type="InterPro" id="IPR050187">
    <property type="entry name" value="Lipid_Phosphate_FormReg"/>
</dbReference>
<dbReference type="Pfam" id="PF19279">
    <property type="entry name" value="YegS_C"/>
    <property type="match status" value="1"/>
</dbReference>
<keyword evidence="4" id="KW-0547">Nucleotide-binding</keyword>
<keyword evidence="7" id="KW-0443">Lipid metabolism</keyword>